<evidence type="ECO:0000256" key="2">
    <source>
        <dbReference type="SAM" id="SignalP"/>
    </source>
</evidence>
<feature type="compositionally biased region" description="Low complexity" evidence="1">
    <location>
        <begin position="51"/>
        <end position="82"/>
    </location>
</feature>
<evidence type="ECO:0008006" key="5">
    <source>
        <dbReference type="Google" id="ProtNLM"/>
    </source>
</evidence>
<reference evidence="3" key="1">
    <citation type="submission" date="2016-01" db="EMBL/GenBank/DDBJ databases">
        <authorList>
            <person name="Peeters C."/>
        </authorList>
    </citation>
    <scope>NUCLEOTIDE SEQUENCE</scope>
    <source>
        <strain evidence="3">LMG 29322</strain>
    </source>
</reference>
<comment type="caution">
    <text evidence="3">The sequence shown here is derived from an EMBL/GenBank/DDBJ whole genome shotgun (WGS) entry which is preliminary data.</text>
</comment>
<name>A0A157ZGT3_9BURK</name>
<organism evidence="3 4">
    <name type="scientific">Caballeronia hypogeia</name>
    <dbReference type="NCBI Taxonomy" id="1777140"/>
    <lineage>
        <taxon>Bacteria</taxon>
        <taxon>Pseudomonadati</taxon>
        <taxon>Pseudomonadota</taxon>
        <taxon>Betaproteobacteria</taxon>
        <taxon>Burkholderiales</taxon>
        <taxon>Burkholderiaceae</taxon>
        <taxon>Caballeronia</taxon>
    </lineage>
</organism>
<feature type="chain" id="PRO_5007619277" description="Lipoprotein" evidence="2">
    <location>
        <begin position="31"/>
        <end position="101"/>
    </location>
</feature>
<evidence type="ECO:0000256" key="1">
    <source>
        <dbReference type="SAM" id="MobiDB-lite"/>
    </source>
</evidence>
<dbReference type="PROSITE" id="PS51257">
    <property type="entry name" value="PROKAR_LIPOPROTEIN"/>
    <property type="match status" value="1"/>
</dbReference>
<evidence type="ECO:0000313" key="3">
    <source>
        <dbReference type="EMBL" id="SAK44127.1"/>
    </source>
</evidence>
<dbReference type="Proteomes" id="UP000054851">
    <property type="component" value="Unassembled WGS sequence"/>
</dbReference>
<feature type="region of interest" description="Disordered" evidence="1">
    <location>
        <begin position="49"/>
        <end position="91"/>
    </location>
</feature>
<keyword evidence="2" id="KW-0732">Signal</keyword>
<accession>A0A157ZGT3</accession>
<feature type="signal peptide" evidence="2">
    <location>
        <begin position="1"/>
        <end position="30"/>
    </location>
</feature>
<protein>
    <recommendedName>
        <fullName evidence="5">Lipoprotein</fullName>
    </recommendedName>
</protein>
<sequence>MKRRINPNLIAMMAACAVVTNVATIGAAHAQGMPPEAQQLIQTMRPMQISQATPDQTQTAAAPQEQTGDGSAYGGMSAASASGRRDGGGCSVPNCNVFFGQ</sequence>
<dbReference type="EMBL" id="FCOA02000002">
    <property type="protein sequence ID" value="SAK44127.1"/>
    <property type="molecule type" value="Genomic_DNA"/>
</dbReference>
<dbReference type="AlphaFoldDB" id="A0A157ZGT3"/>
<proteinExistence type="predicted"/>
<evidence type="ECO:0000313" key="4">
    <source>
        <dbReference type="Proteomes" id="UP000054851"/>
    </source>
</evidence>
<dbReference type="RefSeq" id="WP_061166071.1">
    <property type="nucleotide sequence ID" value="NZ_FCOA02000002.1"/>
</dbReference>
<keyword evidence="4" id="KW-1185">Reference proteome</keyword>
<gene>
    <name evidence="3" type="ORF">AWB79_00777</name>
</gene>